<keyword evidence="4" id="KW-1185">Reference proteome</keyword>
<name>A0ABV2YAG3_9ACTN</name>
<dbReference type="InterPro" id="IPR001956">
    <property type="entry name" value="CBM3"/>
</dbReference>
<dbReference type="RefSeq" id="WP_159105650.1">
    <property type="nucleotide sequence ID" value="NZ_BEVZ01000004.1"/>
</dbReference>
<keyword evidence="3" id="KW-0378">Hydrolase</keyword>
<protein>
    <submittedName>
        <fullName evidence="3">Hydrolase</fullName>
    </submittedName>
</protein>
<comment type="caution">
    <text evidence="3">The sequence shown here is derived from an EMBL/GenBank/DDBJ whole genome shotgun (WGS) entry which is preliminary data.</text>
</comment>
<dbReference type="Gene3D" id="2.60.40.710">
    <property type="entry name" value="Endoglucanase-like"/>
    <property type="match status" value="1"/>
</dbReference>
<dbReference type="CDD" id="cd00413">
    <property type="entry name" value="Glyco_hydrolase_16"/>
    <property type="match status" value="1"/>
</dbReference>
<reference evidence="3 4" key="1">
    <citation type="submission" date="2024-06" db="EMBL/GenBank/DDBJ databases">
        <title>The Natural Products Discovery Center: Release of the First 8490 Sequenced Strains for Exploring Actinobacteria Biosynthetic Diversity.</title>
        <authorList>
            <person name="Kalkreuter E."/>
            <person name="Kautsar S.A."/>
            <person name="Yang D."/>
            <person name="Bader C.D."/>
            <person name="Teijaro C.N."/>
            <person name="Fluegel L."/>
            <person name="Davis C.M."/>
            <person name="Simpson J.R."/>
            <person name="Lauterbach L."/>
            <person name="Steele A.D."/>
            <person name="Gui C."/>
            <person name="Meng S."/>
            <person name="Li G."/>
            <person name="Viehrig K."/>
            <person name="Ye F."/>
            <person name="Su P."/>
            <person name="Kiefer A.F."/>
            <person name="Nichols A."/>
            <person name="Cepeda A.J."/>
            <person name="Yan W."/>
            <person name="Fan B."/>
            <person name="Jiang Y."/>
            <person name="Adhikari A."/>
            <person name="Zheng C.-J."/>
            <person name="Schuster L."/>
            <person name="Cowan T.M."/>
            <person name="Smanski M.J."/>
            <person name="Chevrette M.G."/>
            <person name="De Carvalho L.P.S."/>
            <person name="Shen B."/>
        </authorList>
    </citation>
    <scope>NUCLEOTIDE SEQUENCE [LARGE SCALE GENOMIC DNA]</scope>
    <source>
        <strain evidence="3 4">NPDC038104</strain>
    </source>
</reference>
<dbReference type="EMBL" id="JBEZUR010000001">
    <property type="protein sequence ID" value="MEU3552709.1"/>
    <property type="molecule type" value="Genomic_DNA"/>
</dbReference>
<feature type="region of interest" description="Disordered" evidence="1">
    <location>
        <begin position="211"/>
        <end position="242"/>
    </location>
</feature>
<evidence type="ECO:0000313" key="3">
    <source>
        <dbReference type="EMBL" id="MEU3552709.1"/>
    </source>
</evidence>
<dbReference type="InterPro" id="IPR008965">
    <property type="entry name" value="CBM2/CBM3_carb-bd_dom_sf"/>
</dbReference>
<feature type="region of interest" description="Disordered" evidence="1">
    <location>
        <begin position="263"/>
        <end position="295"/>
    </location>
</feature>
<dbReference type="GO" id="GO:0016787">
    <property type="term" value="F:hydrolase activity"/>
    <property type="evidence" value="ECO:0007669"/>
    <property type="project" value="UniProtKB-KW"/>
</dbReference>
<proteinExistence type="predicted"/>
<dbReference type="Proteomes" id="UP001550850">
    <property type="component" value="Unassembled WGS sequence"/>
</dbReference>
<dbReference type="Gene3D" id="2.60.120.200">
    <property type="match status" value="1"/>
</dbReference>
<accession>A0ABV2YAG3</accession>
<evidence type="ECO:0000259" key="2">
    <source>
        <dbReference type="PROSITE" id="PS51172"/>
    </source>
</evidence>
<evidence type="ECO:0000256" key="1">
    <source>
        <dbReference type="SAM" id="MobiDB-lite"/>
    </source>
</evidence>
<sequence length="502" mass="53842">MSRRRPHPRRRRGTRGRLSPALVVTAVLASLVGAGIFLVPTLRADGEDAAELTVRYRTAPAARAEVAAPWLEVVNTSDRNVRLSDVVLRYHFRVDDGAEDPAKGATGDTTGHRGDGAGYGANCVRSSVDCSLITRRFGTAEGGLRHLEAGFSPSAGTLRPGESSKGIGLQLYRLDHGELDQTDDPSYDAALTRYAPSRKVSAYLRGKLVWGDEPGRVPAPAPDGSAGTAGDPPDGVLFDDFHYTGPADPALAAGGWQVRTGAGGPGIKGTWTRSGIAFPAESPGTGDGGSAGPVSDQVLRLRAGTDGSVDGTRQAEIHTGPNFRTGTLAARVRFSDRPAEGHDGDHISQAFFAISPNQRSREYSELDYEYLPNGGWGALGPRLDTTSWRDVDAGDRVTRATVEKLGDDWHTLMITAVDGTTEYSVDGRVLFRTDAAYFPREAMGVHFSAWFVDLPFQDAGRAWDMEVDWLYLAEDREVSLKDVRRQVRDLSGAGSGYVDTLG</sequence>
<organism evidence="3 4">
    <name type="scientific">Streptomyces fragilis</name>
    <dbReference type="NCBI Taxonomy" id="67301"/>
    <lineage>
        <taxon>Bacteria</taxon>
        <taxon>Bacillati</taxon>
        <taxon>Actinomycetota</taxon>
        <taxon>Actinomycetes</taxon>
        <taxon>Kitasatosporales</taxon>
        <taxon>Streptomycetaceae</taxon>
        <taxon>Streptomyces</taxon>
    </lineage>
</organism>
<dbReference type="InterPro" id="IPR013320">
    <property type="entry name" value="ConA-like_dom_sf"/>
</dbReference>
<dbReference type="InterPro" id="IPR036966">
    <property type="entry name" value="CBM3_sf"/>
</dbReference>
<dbReference type="SUPFAM" id="SSF49384">
    <property type="entry name" value="Carbohydrate-binding domain"/>
    <property type="match status" value="1"/>
</dbReference>
<gene>
    <name evidence="3" type="ORF">AB0E65_00500</name>
</gene>
<dbReference type="SUPFAM" id="SSF49899">
    <property type="entry name" value="Concanavalin A-like lectins/glucanases"/>
    <property type="match status" value="1"/>
</dbReference>
<feature type="domain" description="CBM3" evidence="2">
    <location>
        <begin position="47"/>
        <end position="215"/>
    </location>
</feature>
<dbReference type="PROSITE" id="PS51172">
    <property type="entry name" value="CBM3"/>
    <property type="match status" value="1"/>
</dbReference>
<evidence type="ECO:0000313" key="4">
    <source>
        <dbReference type="Proteomes" id="UP001550850"/>
    </source>
</evidence>